<dbReference type="InterPro" id="IPR036188">
    <property type="entry name" value="FAD/NAD-bd_sf"/>
</dbReference>
<comment type="similarity">
    <text evidence="1">Belongs to the flavin monoamine oxidase family.</text>
</comment>
<keyword evidence="4" id="KW-1185">Reference proteome</keyword>
<organism evidence="3 4">
    <name type="scientific">Sediminicoccus rosea</name>
    <dbReference type="NCBI Taxonomy" id="1225128"/>
    <lineage>
        <taxon>Bacteria</taxon>
        <taxon>Pseudomonadati</taxon>
        <taxon>Pseudomonadota</taxon>
        <taxon>Alphaproteobacteria</taxon>
        <taxon>Acetobacterales</taxon>
        <taxon>Roseomonadaceae</taxon>
        <taxon>Sediminicoccus</taxon>
    </lineage>
</organism>
<dbReference type="Pfam" id="PF01593">
    <property type="entry name" value="Amino_oxidase"/>
    <property type="match status" value="1"/>
</dbReference>
<dbReference type="InterPro" id="IPR050703">
    <property type="entry name" value="Flavin_MAO"/>
</dbReference>
<reference evidence="3 4" key="1">
    <citation type="submission" date="2023-11" db="EMBL/GenBank/DDBJ databases">
        <title>Arctic aerobic anoxygenic photoheterotroph Sediminicoccus rosea KRV36 adapts its photosynthesis to long days of polar summer.</title>
        <authorList>
            <person name="Tomasch J."/>
            <person name="Kopejtka K."/>
            <person name="Bily T."/>
            <person name="Gardiner A.T."/>
            <person name="Gardian Z."/>
            <person name="Shivaramu S."/>
            <person name="Koblizek M."/>
            <person name="Engelhardt F."/>
            <person name="Kaftan D."/>
        </authorList>
    </citation>
    <scope>NUCLEOTIDE SEQUENCE [LARGE SCALE GENOMIC DNA]</scope>
    <source>
        <strain evidence="3 4">R-30</strain>
    </source>
</reference>
<dbReference type="PRINTS" id="PR00420">
    <property type="entry name" value="RNGMNOXGNASE"/>
</dbReference>
<feature type="domain" description="Amine oxidase" evidence="2">
    <location>
        <begin position="114"/>
        <end position="366"/>
    </location>
</feature>
<gene>
    <name evidence="3" type="ORF">R9Z33_13690</name>
</gene>
<evidence type="ECO:0000256" key="1">
    <source>
        <dbReference type="ARBA" id="ARBA00005995"/>
    </source>
</evidence>
<evidence type="ECO:0000313" key="4">
    <source>
        <dbReference type="Proteomes" id="UP001305521"/>
    </source>
</evidence>
<dbReference type="InterPro" id="IPR002937">
    <property type="entry name" value="Amino_oxidase"/>
</dbReference>
<evidence type="ECO:0000259" key="2">
    <source>
        <dbReference type="Pfam" id="PF01593"/>
    </source>
</evidence>
<name>A0ABZ0PBT6_9PROT</name>
<dbReference type="Proteomes" id="UP001305521">
    <property type="component" value="Chromosome"/>
</dbReference>
<dbReference type="RefSeq" id="WP_318647134.1">
    <property type="nucleotide sequence ID" value="NZ_CP137852.1"/>
</dbReference>
<protein>
    <submittedName>
        <fullName evidence="3">FAD-dependent oxidoreductase</fullName>
    </submittedName>
</protein>
<dbReference type="SUPFAM" id="SSF51905">
    <property type="entry name" value="FAD/NAD(P)-binding domain"/>
    <property type="match status" value="1"/>
</dbReference>
<proteinExistence type="inferred from homology"/>
<dbReference type="PANTHER" id="PTHR43563">
    <property type="entry name" value="AMINE OXIDASE"/>
    <property type="match status" value="1"/>
</dbReference>
<sequence length="376" mass="39404">MDGASTQVLPVAIIGGGLAGLQAARLLHEAGIGFRIFEARDRLGGRILSTDAAGRPAEDGFDLGPSWFWPGMHPAMAVALAPLGLTAIPQHDEGDVLVERLPNRPPQRFAGSRQEPRSMRLAGGTGALVRALAGGLPEGSIQLASWATRITLDGDHVRLTLGQTDGGSDSVLAAQVIAALPPRLLEASIAFEPAIDPAIRLRWRETPTWMAPHAKFVAVYDSPFWRTAGLSGMAQSGVGPMGEIHDATTASGAAALFGFLGIDADRRQAAGTALLTRACLDQLVRLFGDEARSPVATLLMDWTAEVFTATADDRRGGAHPVPQRGPWVSGLWRERLSLAGSETSATDPGYLAGAMDAASRAAAEVLQRIAVPGRAA</sequence>
<dbReference type="SUPFAM" id="SSF54373">
    <property type="entry name" value="FAD-linked reductases, C-terminal domain"/>
    <property type="match status" value="1"/>
</dbReference>
<dbReference type="EMBL" id="CP137852">
    <property type="protein sequence ID" value="WPB83158.1"/>
    <property type="molecule type" value="Genomic_DNA"/>
</dbReference>
<dbReference type="Pfam" id="PF13450">
    <property type="entry name" value="NAD_binding_8"/>
    <property type="match status" value="1"/>
</dbReference>
<dbReference type="Gene3D" id="3.50.50.60">
    <property type="entry name" value="FAD/NAD(P)-binding domain"/>
    <property type="match status" value="2"/>
</dbReference>
<dbReference type="PANTHER" id="PTHR43563:SF1">
    <property type="entry name" value="AMINE OXIDASE [FLAVIN-CONTAINING] B"/>
    <property type="match status" value="1"/>
</dbReference>
<accession>A0ABZ0PBT6</accession>
<evidence type="ECO:0000313" key="3">
    <source>
        <dbReference type="EMBL" id="WPB83158.1"/>
    </source>
</evidence>